<organism evidence="1">
    <name type="scientific">Tanacetum cinerariifolium</name>
    <name type="common">Dalmatian daisy</name>
    <name type="synonym">Chrysanthemum cinerariifolium</name>
    <dbReference type="NCBI Taxonomy" id="118510"/>
    <lineage>
        <taxon>Eukaryota</taxon>
        <taxon>Viridiplantae</taxon>
        <taxon>Streptophyta</taxon>
        <taxon>Embryophyta</taxon>
        <taxon>Tracheophyta</taxon>
        <taxon>Spermatophyta</taxon>
        <taxon>Magnoliopsida</taxon>
        <taxon>eudicotyledons</taxon>
        <taxon>Gunneridae</taxon>
        <taxon>Pentapetalae</taxon>
        <taxon>asterids</taxon>
        <taxon>campanulids</taxon>
        <taxon>Asterales</taxon>
        <taxon>Asteraceae</taxon>
        <taxon>Asteroideae</taxon>
        <taxon>Anthemideae</taxon>
        <taxon>Anthemidinae</taxon>
        <taxon>Tanacetum</taxon>
    </lineage>
</organism>
<protein>
    <submittedName>
        <fullName evidence="1">RNA-directed DNA polymerase, eukaryota</fullName>
    </submittedName>
</protein>
<keyword evidence="1" id="KW-0548">Nucleotidyltransferase</keyword>
<sequence>MLKKEIRTWTLDYKRQQAIEGDENSKYFHAIINKKRANLSIKVVMVDGDWIDDPDLIKHEFRSHFADRFQDPGSSRGSLNFLFPNCFSNDQILDLESPISKDEIRTAVWGCGV</sequence>
<dbReference type="AlphaFoldDB" id="A0A699TDX8"/>
<dbReference type="EMBL" id="BKCJ011231812">
    <property type="protein sequence ID" value="GFD07479.1"/>
    <property type="molecule type" value="Genomic_DNA"/>
</dbReference>
<name>A0A699TDX8_TANCI</name>
<proteinExistence type="predicted"/>
<dbReference type="GO" id="GO:0003964">
    <property type="term" value="F:RNA-directed DNA polymerase activity"/>
    <property type="evidence" value="ECO:0007669"/>
    <property type="project" value="UniProtKB-KW"/>
</dbReference>
<keyword evidence="1" id="KW-0808">Transferase</keyword>
<accession>A0A699TDX8</accession>
<keyword evidence="1" id="KW-0695">RNA-directed DNA polymerase</keyword>
<feature type="non-terminal residue" evidence="1">
    <location>
        <position position="113"/>
    </location>
</feature>
<gene>
    <name evidence="1" type="ORF">Tci_879448</name>
</gene>
<reference evidence="1" key="1">
    <citation type="journal article" date="2019" name="Sci. Rep.">
        <title>Draft genome of Tanacetum cinerariifolium, the natural source of mosquito coil.</title>
        <authorList>
            <person name="Yamashiro T."/>
            <person name="Shiraishi A."/>
            <person name="Satake H."/>
            <person name="Nakayama K."/>
        </authorList>
    </citation>
    <scope>NUCLEOTIDE SEQUENCE</scope>
</reference>
<evidence type="ECO:0000313" key="1">
    <source>
        <dbReference type="EMBL" id="GFD07479.1"/>
    </source>
</evidence>
<comment type="caution">
    <text evidence="1">The sequence shown here is derived from an EMBL/GenBank/DDBJ whole genome shotgun (WGS) entry which is preliminary data.</text>
</comment>